<keyword evidence="2" id="KW-0472">Membrane</keyword>
<name>A0A2T7PY34_POMCA</name>
<dbReference type="Proteomes" id="UP000245119">
    <property type="component" value="Linkage Group LG1"/>
</dbReference>
<evidence type="ECO:0000256" key="1">
    <source>
        <dbReference type="SAM" id="MobiDB-lite"/>
    </source>
</evidence>
<feature type="region of interest" description="Disordered" evidence="1">
    <location>
        <begin position="68"/>
        <end position="88"/>
    </location>
</feature>
<evidence type="ECO:0000313" key="4">
    <source>
        <dbReference type="Proteomes" id="UP000245119"/>
    </source>
</evidence>
<keyword evidence="2" id="KW-1133">Transmembrane helix</keyword>
<keyword evidence="4" id="KW-1185">Reference proteome</keyword>
<keyword evidence="2" id="KW-0812">Transmembrane</keyword>
<evidence type="ECO:0000256" key="2">
    <source>
        <dbReference type="SAM" id="Phobius"/>
    </source>
</evidence>
<protein>
    <submittedName>
        <fullName evidence="3">Uncharacterized protein</fullName>
    </submittedName>
</protein>
<dbReference type="AlphaFoldDB" id="A0A2T7PY34"/>
<feature type="compositionally biased region" description="Low complexity" evidence="1">
    <location>
        <begin position="76"/>
        <end position="88"/>
    </location>
</feature>
<gene>
    <name evidence="3" type="ORF">C0Q70_00922</name>
</gene>
<feature type="transmembrane region" description="Helical" evidence="2">
    <location>
        <begin position="20"/>
        <end position="45"/>
    </location>
</feature>
<dbReference type="EMBL" id="PZQS01000001">
    <property type="protein sequence ID" value="PVD38310.1"/>
    <property type="molecule type" value="Genomic_DNA"/>
</dbReference>
<comment type="caution">
    <text evidence="3">The sequence shown here is derived from an EMBL/GenBank/DDBJ whole genome shotgun (WGS) entry which is preliminary data.</text>
</comment>
<proteinExistence type="predicted"/>
<sequence length="88" mass="9235">MNKLFGNWLQIIIEKHDFSSVGIIVVIVCTSVGGIGLIYALLYLCKALEKLFAGRLTVELEAYCGAKGGGEDGAEDGATVGAAGKDDR</sequence>
<organism evidence="3 4">
    <name type="scientific">Pomacea canaliculata</name>
    <name type="common">Golden apple snail</name>
    <dbReference type="NCBI Taxonomy" id="400727"/>
    <lineage>
        <taxon>Eukaryota</taxon>
        <taxon>Metazoa</taxon>
        <taxon>Spiralia</taxon>
        <taxon>Lophotrochozoa</taxon>
        <taxon>Mollusca</taxon>
        <taxon>Gastropoda</taxon>
        <taxon>Caenogastropoda</taxon>
        <taxon>Architaenioglossa</taxon>
        <taxon>Ampullarioidea</taxon>
        <taxon>Ampullariidae</taxon>
        <taxon>Pomacea</taxon>
    </lineage>
</organism>
<accession>A0A2T7PY34</accession>
<evidence type="ECO:0000313" key="3">
    <source>
        <dbReference type="EMBL" id="PVD38310.1"/>
    </source>
</evidence>
<reference evidence="3 4" key="1">
    <citation type="submission" date="2018-04" db="EMBL/GenBank/DDBJ databases">
        <title>The genome of golden apple snail Pomacea canaliculata provides insight into stress tolerance and invasive adaptation.</title>
        <authorList>
            <person name="Liu C."/>
            <person name="Liu B."/>
            <person name="Ren Y."/>
            <person name="Zhang Y."/>
            <person name="Wang H."/>
            <person name="Li S."/>
            <person name="Jiang F."/>
            <person name="Yin L."/>
            <person name="Zhang G."/>
            <person name="Qian W."/>
            <person name="Fan W."/>
        </authorList>
    </citation>
    <scope>NUCLEOTIDE SEQUENCE [LARGE SCALE GENOMIC DNA]</scope>
    <source>
        <strain evidence="3">SZHN2017</strain>
        <tissue evidence="3">Muscle</tissue>
    </source>
</reference>